<keyword evidence="2" id="KW-0690">Ribosome biogenesis</keyword>
<keyword evidence="4" id="KW-0677">Repeat</keyword>
<comment type="similarity">
    <text evidence="1">Belongs to the TBCC family.</text>
</comment>
<evidence type="ECO:0000256" key="5">
    <source>
        <dbReference type="PROSITE-ProRule" id="PRU00221"/>
    </source>
</evidence>
<dbReference type="eggNOG" id="KOG2512">
    <property type="taxonomic scope" value="Eukaryota"/>
</dbReference>
<dbReference type="eggNOG" id="KOG0294">
    <property type="taxonomic scope" value="Eukaryota"/>
</dbReference>
<dbReference type="InterPro" id="IPR036322">
    <property type="entry name" value="WD40_repeat_dom_sf"/>
</dbReference>
<accession>D8UGD1</accession>
<dbReference type="InterPro" id="IPR020472">
    <property type="entry name" value="WD40_PAC1"/>
</dbReference>
<dbReference type="OrthoDB" id="308449at2759"/>
<name>D8UGD1_VOLCA</name>
<dbReference type="InterPro" id="IPR016098">
    <property type="entry name" value="CAP/MinC_C"/>
</dbReference>
<evidence type="ECO:0000256" key="2">
    <source>
        <dbReference type="ARBA" id="ARBA00022517"/>
    </source>
</evidence>
<dbReference type="Proteomes" id="UP000001058">
    <property type="component" value="Unassembled WGS sequence"/>
</dbReference>
<dbReference type="InterPro" id="IPR001680">
    <property type="entry name" value="WD40_rpt"/>
</dbReference>
<dbReference type="GeneID" id="9627140"/>
<dbReference type="InterPro" id="IPR036223">
    <property type="entry name" value="CAP_C_sf"/>
</dbReference>
<dbReference type="KEGG" id="vcn:VOLCADRAFT_119771"/>
<dbReference type="SMART" id="SM00673">
    <property type="entry name" value="CARP"/>
    <property type="match status" value="2"/>
</dbReference>
<evidence type="ECO:0000313" key="8">
    <source>
        <dbReference type="Proteomes" id="UP000001058"/>
    </source>
</evidence>
<proteinExistence type="inferred from homology"/>
<dbReference type="InterPro" id="IPR017901">
    <property type="entry name" value="C-CAP_CF_C-like"/>
</dbReference>
<dbReference type="InParanoid" id="D8UGD1"/>
<feature type="repeat" description="WD" evidence="5">
    <location>
        <begin position="189"/>
        <end position="204"/>
    </location>
</feature>
<dbReference type="InterPro" id="IPR006599">
    <property type="entry name" value="CARP_motif"/>
</dbReference>
<dbReference type="PROSITE" id="PS50082">
    <property type="entry name" value="WD_REPEATS_2"/>
    <property type="match status" value="1"/>
</dbReference>
<dbReference type="PRINTS" id="PR00320">
    <property type="entry name" value="GPROTEINBRPT"/>
</dbReference>
<dbReference type="GO" id="GO:0042254">
    <property type="term" value="P:ribosome biogenesis"/>
    <property type="evidence" value="ECO:0007669"/>
    <property type="project" value="UniProtKB-KW"/>
</dbReference>
<feature type="domain" description="C-CAP/cofactor C-like" evidence="6">
    <location>
        <begin position="228"/>
        <end position="366"/>
    </location>
</feature>
<dbReference type="SMART" id="SM00320">
    <property type="entry name" value="WD40"/>
    <property type="match status" value="3"/>
</dbReference>
<dbReference type="InterPro" id="IPR012945">
    <property type="entry name" value="Tubulin-bd_cofactor_C_dom"/>
</dbReference>
<dbReference type="PROSITE" id="PS51329">
    <property type="entry name" value="C_CAP_COFACTOR_C"/>
    <property type="match status" value="1"/>
</dbReference>
<dbReference type="InterPro" id="IPR051959">
    <property type="entry name" value="PAK1-Kinase_Regulator"/>
</dbReference>
<evidence type="ECO:0000259" key="6">
    <source>
        <dbReference type="PROSITE" id="PS51329"/>
    </source>
</evidence>
<dbReference type="Gene3D" id="2.130.10.10">
    <property type="entry name" value="YVTN repeat-like/Quinoprotein amine dehydrogenase"/>
    <property type="match status" value="2"/>
</dbReference>
<dbReference type="SUPFAM" id="SSF69340">
    <property type="entry name" value="C-terminal domain of adenylylcyclase associated protein"/>
    <property type="match status" value="1"/>
</dbReference>
<organism evidence="8">
    <name type="scientific">Volvox carteri f. nagariensis</name>
    <dbReference type="NCBI Taxonomy" id="3068"/>
    <lineage>
        <taxon>Eukaryota</taxon>
        <taxon>Viridiplantae</taxon>
        <taxon>Chlorophyta</taxon>
        <taxon>core chlorophytes</taxon>
        <taxon>Chlorophyceae</taxon>
        <taxon>CS clade</taxon>
        <taxon>Chlamydomonadales</taxon>
        <taxon>Volvocaceae</taxon>
        <taxon>Volvox</taxon>
    </lineage>
</organism>
<evidence type="ECO:0000256" key="4">
    <source>
        <dbReference type="ARBA" id="ARBA00022737"/>
    </source>
</evidence>
<dbReference type="STRING" id="3068.D8UGD1"/>
<dbReference type="EMBL" id="GL378398">
    <property type="protein sequence ID" value="EFJ41269.1"/>
    <property type="molecule type" value="Genomic_DNA"/>
</dbReference>
<dbReference type="Pfam" id="PF00400">
    <property type="entry name" value="WD40"/>
    <property type="match status" value="2"/>
</dbReference>
<dbReference type="PROSITE" id="PS00678">
    <property type="entry name" value="WD_REPEATS_1"/>
    <property type="match status" value="1"/>
</dbReference>
<dbReference type="PANTHER" id="PTHR44675">
    <property type="entry name" value="PAK1 INTERACTING PROTEIN 1"/>
    <property type="match status" value="1"/>
</dbReference>
<feature type="non-terminal residue" evidence="7">
    <location>
        <position position="366"/>
    </location>
</feature>
<dbReference type="RefSeq" id="XP_002957720.1">
    <property type="nucleotide sequence ID" value="XM_002957674.1"/>
</dbReference>
<gene>
    <name evidence="7" type="ORF">VOLCADRAFT_119771</name>
</gene>
<evidence type="ECO:0000256" key="1">
    <source>
        <dbReference type="ARBA" id="ARBA00008848"/>
    </source>
</evidence>
<dbReference type="Pfam" id="PF07986">
    <property type="entry name" value="TBCC"/>
    <property type="match status" value="1"/>
</dbReference>
<dbReference type="AlphaFoldDB" id="D8UGD1"/>
<keyword evidence="8" id="KW-1185">Reference proteome</keyword>
<sequence>MYIFAGSYERFVFGFSASADCSEPQEIVKRYTFAAHKSAVKCLEAAGPYVASGGADDLIHLYDMKAERDLGLLMNPCDGAVPCLQFYTPQGRTAPSHLLSGSADGAINIWRCRGWDHLKGPDHPHVESGQGPVHVHRPLGGRGGDGSVRLWDVRTSGVVGGWERAHASRVRGMALLRRGDGSDKLPASLATASSDGTIKLWDIRKLCRGTGHRAGEGQLEEADKAQLPPAQAADQAVKQPACGNIGNIPRPKLDPKDFQFVQCKGEAKIKMPGSINGQSFMIDKCENCDIYILDHCAQVTIDECTDCRIYIGPTDGSVFLRDSSNCNVATVCRQLRTRDCMSCNIALYCRTKPIVESSSDVRRDGR</sequence>
<keyword evidence="3 5" id="KW-0853">WD repeat</keyword>
<dbReference type="InterPro" id="IPR015943">
    <property type="entry name" value="WD40/YVTN_repeat-like_dom_sf"/>
</dbReference>
<dbReference type="Gene3D" id="2.160.20.70">
    <property type="match status" value="1"/>
</dbReference>
<protein>
    <recommendedName>
        <fullName evidence="6">C-CAP/cofactor C-like domain-containing protein</fullName>
    </recommendedName>
</protein>
<dbReference type="InterPro" id="IPR019775">
    <property type="entry name" value="WD40_repeat_CS"/>
</dbReference>
<evidence type="ECO:0000256" key="3">
    <source>
        <dbReference type="ARBA" id="ARBA00022574"/>
    </source>
</evidence>
<reference evidence="7 8" key="1">
    <citation type="journal article" date="2010" name="Science">
        <title>Genomic analysis of organismal complexity in the multicellular green alga Volvox carteri.</title>
        <authorList>
            <person name="Prochnik S.E."/>
            <person name="Umen J."/>
            <person name="Nedelcu A.M."/>
            <person name="Hallmann A."/>
            <person name="Miller S.M."/>
            <person name="Nishii I."/>
            <person name="Ferris P."/>
            <person name="Kuo A."/>
            <person name="Mitros T."/>
            <person name="Fritz-Laylin L.K."/>
            <person name="Hellsten U."/>
            <person name="Chapman J."/>
            <person name="Simakov O."/>
            <person name="Rensing S.A."/>
            <person name="Terry A."/>
            <person name="Pangilinan J."/>
            <person name="Kapitonov V."/>
            <person name="Jurka J."/>
            <person name="Salamov A."/>
            <person name="Shapiro H."/>
            <person name="Schmutz J."/>
            <person name="Grimwood J."/>
            <person name="Lindquist E."/>
            <person name="Lucas S."/>
            <person name="Grigoriev I.V."/>
            <person name="Schmitt R."/>
            <person name="Kirk D."/>
            <person name="Rokhsar D.S."/>
        </authorList>
    </citation>
    <scope>NUCLEOTIDE SEQUENCE [LARGE SCALE GENOMIC DNA]</scope>
    <source>
        <strain evidence="8">f. Nagariensis / Eve</strain>
    </source>
</reference>
<dbReference type="PANTHER" id="PTHR44675:SF1">
    <property type="entry name" value="P21-ACTIVATED PROTEIN KINASE-INTERACTING PROTEIN 1"/>
    <property type="match status" value="1"/>
</dbReference>
<evidence type="ECO:0000313" key="7">
    <source>
        <dbReference type="EMBL" id="EFJ41269.1"/>
    </source>
</evidence>
<dbReference type="SUPFAM" id="SSF50978">
    <property type="entry name" value="WD40 repeat-like"/>
    <property type="match status" value="1"/>
</dbReference>